<dbReference type="InterPro" id="IPR000073">
    <property type="entry name" value="AB_hydrolase_1"/>
</dbReference>
<dbReference type="GO" id="GO:0047372">
    <property type="term" value="F:monoacylglycerol lipase activity"/>
    <property type="evidence" value="ECO:0007669"/>
    <property type="project" value="TreeGrafter"/>
</dbReference>
<proteinExistence type="predicted"/>
<dbReference type="GO" id="GO:0046464">
    <property type="term" value="P:acylglycerol catabolic process"/>
    <property type="evidence" value="ECO:0007669"/>
    <property type="project" value="TreeGrafter"/>
</dbReference>
<keyword evidence="2" id="KW-0378">Hydrolase</keyword>
<evidence type="ECO:0000313" key="3">
    <source>
        <dbReference type="Proteomes" id="UP001175211"/>
    </source>
</evidence>
<name>A0AA39NML7_ARMTA</name>
<dbReference type="GeneID" id="85358736"/>
<organism evidence="2 3">
    <name type="scientific">Armillaria tabescens</name>
    <name type="common">Ringless honey mushroom</name>
    <name type="synonym">Agaricus tabescens</name>
    <dbReference type="NCBI Taxonomy" id="1929756"/>
    <lineage>
        <taxon>Eukaryota</taxon>
        <taxon>Fungi</taxon>
        <taxon>Dikarya</taxon>
        <taxon>Basidiomycota</taxon>
        <taxon>Agaricomycotina</taxon>
        <taxon>Agaricomycetes</taxon>
        <taxon>Agaricomycetidae</taxon>
        <taxon>Agaricales</taxon>
        <taxon>Marasmiineae</taxon>
        <taxon>Physalacriaceae</taxon>
        <taxon>Desarmillaria</taxon>
    </lineage>
</organism>
<dbReference type="GO" id="GO:0016020">
    <property type="term" value="C:membrane"/>
    <property type="evidence" value="ECO:0007669"/>
    <property type="project" value="TreeGrafter"/>
</dbReference>
<dbReference type="PANTHER" id="PTHR43798">
    <property type="entry name" value="MONOACYLGLYCEROL LIPASE"/>
    <property type="match status" value="1"/>
</dbReference>
<comment type="caution">
    <text evidence="2">The sequence shown here is derived from an EMBL/GenBank/DDBJ whole genome shotgun (WGS) entry which is preliminary data.</text>
</comment>
<keyword evidence="3" id="KW-1185">Reference proteome</keyword>
<feature type="domain" description="AB hydrolase-1" evidence="1">
    <location>
        <begin position="31"/>
        <end position="287"/>
    </location>
</feature>
<dbReference type="InterPro" id="IPR029058">
    <property type="entry name" value="AB_hydrolase_fold"/>
</dbReference>
<dbReference type="RefSeq" id="XP_060338720.1">
    <property type="nucleotide sequence ID" value="XM_060475188.1"/>
</dbReference>
<dbReference type="Proteomes" id="UP001175211">
    <property type="component" value="Unassembled WGS sequence"/>
</dbReference>
<dbReference type="Gene3D" id="3.40.50.1820">
    <property type="entry name" value="alpha/beta hydrolase"/>
    <property type="match status" value="1"/>
</dbReference>
<dbReference type="InterPro" id="IPR050266">
    <property type="entry name" value="AB_hydrolase_sf"/>
</dbReference>
<evidence type="ECO:0000259" key="1">
    <source>
        <dbReference type="Pfam" id="PF12697"/>
    </source>
</evidence>
<dbReference type="EMBL" id="JAUEPS010000002">
    <property type="protein sequence ID" value="KAK0468445.1"/>
    <property type="molecule type" value="Genomic_DNA"/>
</dbReference>
<dbReference type="Pfam" id="PF12697">
    <property type="entry name" value="Abhydrolase_6"/>
    <property type="match status" value="1"/>
</dbReference>
<accession>A0AA39NML7</accession>
<gene>
    <name evidence="2" type="ORF">EV420DRAFT_1617034</name>
</gene>
<dbReference type="AlphaFoldDB" id="A0AA39NML7"/>
<sequence length="301" mass="33495">MIYVQDKRLALPSGRTLAYADNGNTSSSTLILFLHGAFSVGDASRLSPILVEKNIHFIAPSLPGWGKSSPVPDPSNYPTTFASDMSALLVHLRTDAVHLKIIICGYAFGTIAAQMLYGAPASAFSFQMSWQSYFLTGPPCRYIPFNIPARLTRYALVTKLKSVSAAEVFIRHSLFDRMTDREREAYLRWREERGLSEGQFEREMAENMVRSVGQTWEGFLHIPTIYHSGWGGLSPSTLVKGREDGFSPPVYVVAAKQDHTVSVNVAQWLAGQYQNAALRVVDGSHTSLLFTLDDIWKEILD</sequence>
<dbReference type="SUPFAM" id="SSF53474">
    <property type="entry name" value="alpha/beta-Hydrolases"/>
    <property type="match status" value="1"/>
</dbReference>
<dbReference type="PANTHER" id="PTHR43798:SF33">
    <property type="entry name" value="HYDROLASE, PUTATIVE (AFU_ORTHOLOGUE AFUA_2G14860)-RELATED"/>
    <property type="match status" value="1"/>
</dbReference>
<reference evidence="2" key="1">
    <citation type="submission" date="2023-06" db="EMBL/GenBank/DDBJ databases">
        <authorList>
            <consortium name="Lawrence Berkeley National Laboratory"/>
            <person name="Ahrendt S."/>
            <person name="Sahu N."/>
            <person name="Indic B."/>
            <person name="Wong-Bajracharya J."/>
            <person name="Merenyi Z."/>
            <person name="Ke H.-M."/>
            <person name="Monk M."/>
            <person name="Kocsube S."/>
            <person name="Drula E."/>
            <person name="Lipzen A."/>
            <person name="Balint B."/>
            <person name="Henrissat B."/>
            <person name="Andreopoulos B."/>
            <person name="Martin F.M."/>
            <person name="Harder C.B."/>
            <person name="Rigling D."/>
            <person name="Ford K.L."/>
            <person name="Foster G.D."/>
            <person name="Pangilinan J."/>
            <person name="Papanicolaou A."/>
            <person name="Barry K."/>
            <person name="LaButti K."/>
            <person name="Viragh M."/>
            <person name="Koriabine M."/>
            <person name="Yan M."/>
            <person name="Riley R."/>
            <person name="Champramary S."/>
            <person name="Plett K.L."/>
            <person name="Tsai I.J."/>
            <person name="Slot J."/>
            <person name="Sipos G."/>
            <person name="Plett J."/>
            <person name="Nagy L.G."/>
            <person name="Grigoriev I.V."/>
        </authorList>
    </citation>
    <scope>NUCLEOTIDE SEQUENCE</scope>
    <source>
        <strain evidence="2">CCBAS 213</strain>
    </source>
</reference>
<protein>
    <submittedName>
        <fullName evidence="2">Alpha/Beta hydrolase protein</fullName>
    </submittedName>
</protein>
<evidence type="ECO:0000313" key="2">
    <source>
        <dbReference type="EMBL" id="KAK0468445.1"/>
    </source>
</evidence>